<dbReference type="Proteomes" id="UP001155483">
    <property type="component" value="Unassembled WGS sequence"/>
</dbReference>
<evidence type="ECO:0000259" key="1">
    <source>
        <dbReference type="PROSITE" id="PS51459"/>
    </source>
</evidence>
<evidence type="ECO:0000313" key="2">
    <source>
        <dbReference type="EMBL" id="MCU7549005.1"/>
    </source>
</evidence>
<proteinExistence type="predicted"/>
<keyword evidence="3" id="KW-1185">Reference proteome</keyword>
<dbReference type="RefSeq" id="WP_279296449.1">
    <property type="nucleotide sequence ID" value="NZ_JAOTIF010000004.1"/>
</dbReference>
<dbReference type="PANTHER" id="PTHR39426">
    <property type="entry name" value="HOMOLOGY TO DEATH-ON-CURING PROTEIN OF PHAGE P1"/>
    <property type="match status" value="1"/>
</dbReference>
<dbReference type="InterPro" id="IPR006440">
    <property type="entry name" value="Doc"/>
</dbReference>
<dbReference type="EMBL" id="JAOTIF010000004">
    <property type="protein sequence ID" value="MCU7549005.1"/>
    <property type="molecule type" value="Genomic_DNA"/>
</dbReference>
<name>A0A9X3B7B1_9BACT</name>
<gene>
    <name evidence="2" type="ORF">OCK74_07750</name>
</gene>
<organism evidence="2 3">
    <name type="scientific">Paraflavisolibacter caeni</name>
    <dbReference type="NCBI Taxonomy" id="2982496"/>
    <lineage>
        <taxon>Bacteria</taxon>
        <taxon>Pseudomonadati</taxon>
        <taxon>Bacteroidota</taxon>
        <taxon>Chitinophagia</taxon>
        <taxon>Chitinophagales</taxon>
        <taxon>Chitinophagaceae</taxon>
        <taxon>Paraflavisolibacter</taxon>
    </lineage>
</organism>
<dbReference type="InterPro" id="IPR053737">
    <property type="entry name" value="Type_II_TA_Toxin"/>
</dbReference>
<sequence length="98" mass="10859">MITLIQAEKIHNILIDSFGGTKGIRDQGGLMSALSRPFQTFEGSDLYITVIEKAAALIESLINKHPFIDGNKRTGYVLMRLLLLDNGRALFQVSNQPL</sequence>
<dbReference type="Gene3D" id="1.20.120.1870">
    <property type="entry name" value="Fic/DOC protein, Fido domain"/>
    <property type="match status" value="1"/>
</dbReference>
<dbReference type="InterPro" id="IPR036597">
    <property type="entry name" value="Fido-like_dom_sf"/>
</dbReference>
<dbReference type="NCBIfam" id="TIGR01550">
    <property type="entry name" value="DOC_P1"/>
    <property type="match status" value="1"/>
</dbReference>
<dbReference type="SUPFAM" id="SSF140931">
    <property type="entry name" value="Fic-like"/>
    <property type="match status" value="1"/>
</dbReference>
<reference evidence="2" key="2">
    <citation type="submission" date="2023-04" db="EMBL/GenBank/DDBJ databases">
        <title>Paracnuella aquatica gen. nov., sp. nov., a member of the family Chitinophagaceae isolated from a hot spring.</title>
        <authorList>
            <person name="Wang C."/>
        </authorList>
    </citation>
    <scope>NUCLEOTIDE SEQUENCE</scope>
    <source>
        <strain evidence="2">LB-8</strain>
    </source>
</reference>
<comment type="caution">
    <text evidence="2">The sequence shown here is derived from an EMBL/GenBank/DDBJ whole genome shotgun (WGS) entry which is preliminary data.</text>
</comment>
<accession>A0A9X3B7B1</accession>
<dbReference type="GO" id="GO:0016301">
    <property type="term" value="F:kinase activity"/>
    <property type="evidence" value="ECO:0007669"/>
    <property type="project" value="InterPro"/>
</dbReference>
<dbReference type="InterPro" id="IPR003812">
    <property type="entry name" value="Fido"/>
</dbReference>
<reference evidence="2" key="1">
    <citation type="submission" date="2022-09" db="EMBL/GenBank/DDBJ databases">
        <authorList>
            <person name="Yuan C."/>
            <person name="Ke Z."/>
        </authorList>
    </citation>
    <scope>NUCLEOTIDE SEQUENCE</scope>
    <source>
        <strain evidence="2">LB-8</strain>
    </source>
</reference>
<feature type="domain" description="Fido" evidence="1">
    <location>
        <begin position="2"/>
        <end position="98"/>
    </location>
</feature>
<dbReference type="Pfam" id="PF02661">
    <property type="entry name" value="Fic"/>
    <property type="match status" value="1"/>
</dbReference>
<protein>
    <submittedName>
        <fullName evidence="2">Fic family protein</fullName>
    </submittedName>
</protein>
<dbReference type="AlphaFoldDB" id="A0A9X3B7B1"/>
<evidence type="ECO:0000313" key="3">
    <source>
        <dbReference type="Proteomes" id="UP001155483"/>
    </source>
</evidence>
<dbReference type="PANTHER" id="PTHR39426:SF1">
    <property type="entry name" value="HOMOLOGY TO DEATH-ON-CURING PROTEIN OF PHAGE P1"/>
    <property type="match status" value="1"/>
</dbReference>
<dbReference type="PROSITE" id="PS51459">
    <property type="entry name" value="FIDO"/>
    <property type="match status" value="1"/>
</dbReference>